<comment type="caution">
    <text evidence="6">The sequence shown here is derived from an EMBL/GenBank/DDBJ whole genome shotgun (WGS) entry which is preliminary data.</text>
</comment>
<dbReference type="GO" id="GO:0005524">
    <property type="term" value="F:ATP binding"/>
    <property type="evidence" value="ECO:0007669"/>
    <property type="project" value="UniProtKB-KW"/>
</dbReference>
<evidence type="ECO:0000256" key="5">
    <source>
        <dbReference type="RuleBase" id="RU361279"/>
    </source>
</evidence>
<keyword evidence="7" id="KW-1185">Reference proteome</keyword>
<keyword evidence="5" id="KW-0460">Magnesium</keyword>
<dbReference type="PANTHER" id="PTHR23407:SF1">
    <property type="entry name" value="5-FORMYLTETRAHYDROFOLATE CYCLO-LIGASE"/>
    <property type="match status" value="1"/>
</dbReference>
<protein>
    <recommendedName>
        <fullName evidence="5">5-formyltetrahydrofolate cyclo-ligase</fullName>
        <ecNumber evidence="5">6.3.3.2</ecNumber>
    </recommendedName>
</protein>
<dbReference type="InterPro" id="IPR024185">
    <property type="entry name" value="FTHF_cligase-like_sf"/>
</dbReference>
<feature type="binding site" evidence="4">
    <location>
        <position position="82"/>
    </location>
    <ligand>
        <name>substrate</name>
    </ligand>
</feature>
<evidence type="ECO:0000256" key="3">
    <source>
        <dbReference type="ARBA" id="ARBA00022840"/>
    </source>
</evidence>
<organism evidence="6 7">
    <name type="scientific">Rubripirellula obstinata</name>
    <dbReference type="NCBI Taxonomy" id="406547"/>
    <lineage>
        <taxon>Bacteria</taxon>
        <taxon>Pseudomonadati</taxon>
        <taxon>Planctomycetota</taxon>
        <taxon>Planctomycetia</taxon>
        <taxon>Pirellulales</taxon>
        <taxon>Pirellulaceae</taxon>
        <taxon>Rubripirellula</taxon>
    </lineage>
</organism>
<keyword evidence="3 4" id="KW-0067">ATP-binding</keyword>
<dbReference type="GO" id="GO:0046872">
    <property type="term" value="F:metal ion binding"/>
    <property type="evidence" value="ECO:0007669"/>
    <property type="project" value="UniProtKB-KW"/>
</dbReference>
<dbReference type="AlphaFoldDB" id="A0A5B1CDZ0"/>
<dbReference type="PANTHER" id="PTHR23407">
    <property type="entry name" value="ATPASE INHIBITOR/5-FORMYLTETRAHYDROFOLATE CYCLO-LIGASE"/>
    <property type="match status" value="1"/>
</dbReference>
<evidence type="ECO:0000256" key="4">
    <source>
        <dbReference type="PIRSR" id="PIRSR006806-1"/>
    </source>
</evidence>
<reference evidence="6 7" key="1">
    <citation type="submission" date="2019-08" db="EMBL/GenBank/DDBJ databases">
        <title>Deep-cultivation of Planctomycetes and their phenomic and genomic characterization uncovers novel biology.</title>
        <authorList>
            <person name="Wiegand S."/>
            <person name="Jogler M."/>
            <person name="Boedeker C."/>
            <person name="Pinto D."/>
            <person name="Vollmers J."/>
            <person name="Rivas-Marin E."/>
            <person name="Kohn T."/>
            <person name="Peeters S.H."/>
            <person name="Heuer A."/>
            <person name="Rast P."/>
            <person name="Oberbeckmann S."/>
            <person name="Bunk B."/>
            <person name="Jeske O."/>
            <person name="Meyerdierks A."/>
            <person name="Storesund J.E."/>
            <person name="Kallscheuer N."/>
            <person name="Luecker S."/>
            <person name="Lage O.M."/>
            <person name="Pohl T."/>
            <person name="Merkel B.J."/>
            <person name="Hornburger P."/>
            <person name="Mueller R.-W."/>
            <person name="Bruemmer F."/>
            <person name="Labrenz M."/>
            <person name="Spormann A.M."/>
            <person name="Op Den Camp H."/>
            <person name="Overmann J."/>
            <person name="Amann R."/>
            <person name="Jetten M.S.M."/>
            <person name="Mascher T."/>
            <person name="Medema M.H."/>
            <person name="Devos D.P."/>
            <person name="Kaster A.-K."/>
            <person name="Ovreas L."/>
            <person name="Rohde M."/>
            <person name="Galperin M.Y."/>
            <person name="Jogler C."/>
        </authorList>
    </citation>
    <scope>NUCLEOTIDE SEQUENCE [LARGE SCALE GENOMIC DNA]</scope>
    <source>
        <strain evidence="6 7">LF1</strain>
    </source>
</reference>
<dbReference type="GO" id="GO:0009396">
    <property type="term" value="P:folic acid-containing compound biosynthetic process"/>
    <property type="evidence" value="ECO:0007669"/>
    <property type="project" value="TreeGrafter"/>
</dbReference>
<gene>
    <name evidence="6" type="ORF">LF1_09500</name>
</gene>
<dbReference type="InterPro" id="IPR002698">
    <property type="entry name" value="FTHF_cligase"/>
</dbReference>
<dbReference type="InterPro" id="IPR037171">
    <property type="entry name" value="NagB/RpiA_transferase-like"/>
</dbReference>
<dbReference type="Gene3D" id="3.40.50.10420">
    <property type="entry name" value="NagB/RpiA/CoA transferase-like"/>
    <property type="match status" value="1"/>
</dbReference>
<evidence type="ECO:0000256" key="2">
    <source>
        <dbReference type="ARBA" id="ARBA00022741"/>
    </source>
</evidence>
<dbReference type="GO" id="GO:0030272">
    <property type="term" value="F:5-formyltetrahydrofolate cyclo-ligase activity"/>
    <property type="evidence" value="ECO:0007669"/>
    <property type="project" value="UniProtKB-EC"/>
</dbReference>
<dbReference type="SUPFAM" id="SSF100950">
    <property type="entry name" value="NagB/RpiA/CoA transferase-like"/>
    <property type="match status" value="1"/>
</dbReference>
<comment type="cofactor">
    <cofactor evidence="5">
        <name>Mg(2+)</name>
        <dbReference type="ChEBI" id="CHEBI:18420"/>
    </cofactor>
</comment>
<dbReference type="Proteomes" id="UP000322699">
    <property type="component" value="Unassembled WGS sequence"/>
</dbReference>
<sequence>MGWCGFVGHPGDFPAWISAIRLAKMDESLADQKTALRKAARAARKAAKIEIASESQVLESQIANRLLALPEYQSAKCVMWYIDVRDEVPTRAAIQAGLDGGKIVVVPYCVDGELELFLLRSMRDVEPGEYGILEPKVSLRQIADRRPRVADIDLIVVPGVAFGIDGERLGHGKGYYDKLLSNAKPETMLVGLAMQCQIFDKLPMQDHDIYMDRVVTEENVYQGRGRRQSKRK</sequence>
<keyword evidence="5" id="KW-0479">Metal-binding</keyword>
<keyword evidence="6" id="KW-0436">Ligase</keyword>
<evidence type="ECO:0000313" key="7">
    <source>
        <dbReference type="Proteomes" id="UP000322699"/>
    </source>
</evidence>
<evidence type="ECO:0000313" key="6">
    <source>
        <dbReference type="EMBL" id="KAA1258431.1"/>
    </source>
</evidence>
<comment type="catalytic activity">
    <reaction evidence="5">
        <text>(6S)-5-formyl-5,6,7,8-tetrahydrofolate + ATP = (6R)-5,10-methenyltetrahydrofolate + ADP + phosphate</text>
        <dbReference type="Rhea" id="RHEA:10488"/>
        <dbReference type="ChEBI" id="CHEBI:30616"/>
        <dbReference type="ChEBI" id="CHEBI:43474"/>
        <dbReference type="ChEBI" id="CHEBI:57455"/>
        <dbReference type="ChEBI" id="CHEBI:57457"/>
        <dbReference type="ChEBI" id="CHEBI:456216"/>
        <dbReference type="EC" id="6.3.3.2"/>
    </reaction>
</comment>
<dbReference type="EC" id="6.3.3.2" evidence="5"/>
<feature type="binding site" evidence="4">
    <location>
        <begin position="33"/>
        <end position="37"/>
    </location>
    <ligand>
        <name>ATP</name>
        <dbReference type="ChEBI" id="CHEBI:30616"/>
    </ligand>
</feature>
<comment type="similarity">
    <text evidence="1 5">Belongs to the 5-formyltetrahydrofolate cyclo-ligase family.</text>
</comment>
<feature type="binding site" evidence="4">
    <location>
        <position position="87"/>
    </location>
    <ligand>
        <name>substrate</name>
    </ligand>
</feature>
<dbReference type="NCBIfam" id="TIGR02727">
    <property type="entry name" value="MTHFS_bact"/>
    <property type="match status" value="1"/>
</dbReference>
<feature type="binding site" evidence="4">
    <location>
        <begin position="168"/>
        <end position="176"/>
    </location>
    <ligand>
        <name>ATP</name>
        <dbReference type="ChEBI" id="CHEBI:30616"/>
    </ligand>
</feature>
<accession>A0A5B1CDZ0</accession>
<evidence type="ECO:0000256" key="1">
    <source>
        <dbReference type="ARBA" id="ARBA00010638"/>
    </source>
</evidence>
<dbReference type="OrthoDB" id="9801938at2"/>
<dbReference type="PIRSF" id="PIRSF006806">
    <property type="entry name" value="FTHF_cligase"/>
    <property type="match status" value="1"/>
</dbReference>
<keyword evidence="2 4" id="KW-0547">Nucleotide-binding</keyword>
<proteinExistence type="inferred from homology"/>
<dbReference type="Pfam" id="PF01812">
    <property type="entry name" value="5-FTHF_cyc-lig"/>
    <property type="match status" value="1"/>
</dbReference>
<dbReference type="GO" id="GO:0035999">
    <property type="term" value="P:tetrahydrofolate interconversion"/>
    <property type="evidence" value="ECO:0007669"/>
    <property type="project" value="TreeGrafter"/>
</dbReference>
<name>A0A5B1CDZ0_9BACT</name>
<dbReference type="EMBL" id="VRLW01000001">
    <property type="protein sequence ID" value="KAA1258431.1"/>
    <property type="molecule type" value="Genomic_DNA"/>
</dbReference>